<evidence type="ECO:0000313" key="2">
    <source>
        <dbReference type="EMBL" id="MFD1549198.1"/>
    </source>
</evidence>
<proteinExistence type="predicted"/>
<keyword evidence="1" id="KW-1133">Transmembrane helix</keyword>
<protein>
    <submittedName>
        <fullName evidence="2">Uncharacterized protein</fullName>
    </submittedName>
</protein>
<evidence type="ECO:0000313" key="3">
    <source>
        <dbReference type="Proteomes" id="UP001597195"/>
    </source>
</evidence>
<organism evidence="2 3">
    <name type="scientific">Levilactobacillus fuyuanensis</name>
    <dbReference type="NCBI Taxonomy" id="2486022"/>
    <lineage>
        <taxon>Bacteria</taxon>
        <taxon>Bacillati</taxon>
        <taxon>Bacillota</taxon>
        <taxon>Bacilli</taxon>
        <taxon>Lactobacillales</taxon>
        <taxon>Lactobacillaceae</taxon>
        <taxon>Levilactobacillus</taxon>
    </lineage>
</organism>
<reference evidence="3" key="1">
    <citation type="journal article" date="2019" name="Int. J. Syst. Evol. Microbiol.">
        <title>The Global Catalogue of Microorganisms (GCM) 10K type strain sequencing project: providing services to taxonomists for standard genome sequencing and annotation.</title>
        <authorList>
            <consortium name="The Broad Institute Genomics Platform"/>
            <consortium name="The Broad Institute Genome Sequencing Center for Infectious Disease"/>
            <person name="Wu L."/>
            <person name="Ma J."/>
        </authorList>
    </citation>
    <scope>NUCLEOTIDE SEQUENCE [LARGE SCALE GENOMIC DNA]</scope>
    <source>
        <strain evidence="3">CCM 8906</strain>
    </source>
</reference>
<feature type="transmembrane region" description="Helical" evidence="1">
    <location>
        <begin position="20"/>
        <end position="40"/>
    </location>
</feature>
<gene>
    <name evidence="2" type="ORF">ACFQ5T_05780</name>
</gene>
<name>A0ABW4H3S3_9LACO</name>
<feature type="transmembrane region" description="Helical" evidence="1">
    <location>
        <begin position="121"/>
        <end position="142"/>
    </location>
</feature>
<comment type="caution">
    <text evidence="2">The sequence shown here is derived from an EMBL/GenBank/DDBJ whole genome shotgun (WGS) entry which is preliminary data.</text>
</comment>
<sequence length="172" mass="19365">MNDEMDLTKRIFKGKYETRLVTAFVYIALSFSVMMVFYGIAAIENWNFEEILVKNIHTSFGVSFVSTGVMMFLLTVFAYVANRNVFSLAHFLIFVFTLGLFAFLTSEMLEVDPIISIDSLVLSAVFALSINVLMIVSALIKILNVLIQNPKDRLTVVVSFFGAIISLIAFFK</sequence>
<dbReference type="Proteomes" id="UP001597195">
    <property type="component" value="Unassembled WGS sequence"/>
</dbReference>
<dbReference type="RefSeq" id="WP_125700793.1">
    <property type="nucleotide sequence ID" value="NZ_JBHTOM010000006.1"/>
</dbReference>
<keyword evidence="1" id="KW-0472">Membrane</keyword>
<keyword evidence="3" id="KW-1185">Reference proteome</keyword>
<evidence type="ECO:0000256" key="1">
    <source>
        <dbReference type="SAM" id="Phobius"/>
    </source>
</evidence>
<feature type="transmembrane region" description="Helical" evidence="1">
    <location>
        <begin position="88"/>
        <end position="109"/>
    </location>
</feature>
<feature type="transmembrane region" description="Helical" evidence="1">
    <location>
        <begin position="60"/>
        <end position="81"/>
    </location>
</feature>
<feature type="transmembrane region" description="Helical" evidence="1">
    <location>
        <begin position="154"/>
        <end position="171"/>
    </location>
</feature>
<keyword evidence="1" id="KW-0812">Transmembrane</keyword>
<accession>A0ABW4H3S3</accession>
<dbReference type="EMBL" id="JBHTOM010000006">
    <property type="protein sequence ID" value="MFD1549198.1"/>
    <property type="molecule type" value="Genomic_DNA"/>
</dbReference>